<dbReference type="Proteomes" id="UP000006094">
    <property type="component" value="Chromosome"/>
</dbReference>
<keyword evidence="2" id="KW-1133">Transmembrane helix</keyword>
<dbReference type="PANTHER" id="PTHR33392:SF6">
    <property type="entry name" value="POLYISOPRENYL-TEICHOIC ACID--PEPTIDOGLYCAN TEICHOIC ACID TRANSFERASE TAGU"/>
    <property type="match status" value="1"/>
</dbReference>
<comment type="similarity">
    <text evidence="1">Belongs to the LytR/CpsA/Psr (LCP) family.</text>
</comment>
<dbReference type="AlphaFoldDB" id="K0B229"/>
<dbReference type="PATRIC" id="fig|1128398.3.peg.2037"/>
<gene>
    <name evidence="4" type="primary">lytR</name>
    <name evidence="4" type="ordered locus">Curi_c19760</name>
</gene>
<feature type="transmembrane region" description="Helical" evidence="2">
    <location>
        <begin position="7"/>
        <end position="27"/>
    </location>
</feature>
<sequence>MVKFFKTFFVSLMIFSVIAGGGIFFTIQNKEYDQEIYTNIVEENEKKEDNKKEDITFLLMGVDAKDAKKSEGQRTDTMIICRYDSTTGKASMLSIPRDTKAKIKGKRFEEKINHAHAYGGPELALKTVNELLDTDINYYVMVNYNVVRDFVDTMGGVEIDVPMDMRYSDPVADPPLSINLKKGKQTLDGDKALQFLRFRKGYADQDLGRINAQQEFIKSASKELLNPKNIFKLPKVVDTFVNNVDTNIPTKVMLQYALDVKNLDTEKMESNTLPGEAKMVDDLWYFIADKEESSKIIKDMFSNHEVVNKSNDNKIK</sequence>
<dbReference type="STRING" id="1128398.Curi_c19760"/>
<dbReference type="InterPro" id="IPR004474">
    <property type="entry name" value="LytR_CpsA_psr"/>
</dbReference>
<proteinExistence type="inferred from homology"/>
<evidence type="ECO:0000313" key="4">
    <source>
        <dbReference type="EMBL" id="AFS78980.1"/>
    </source>
</evidence>
<keyword evidence="5" id="KW-1185">Reference proteome</keyword>
<protein>
    <submittedName>
        <fullName evidence="4">Transcriptional regulator</fullName>
    </submittedName>
</protein>
<dbReference type="NCBIfam" id="TIGR00350">
    <property type="entry name" value="lytR_cpsA_psr"/>
    <property type="match status" value="1"/>
</dbReference>
<keyword evidence="2" id="KW-0472">Membrane</keyword>
<keyword evidence="2" id="KW-0812">Transmembrane</keyword>
<name>K0B229_GOTA9</name>
<dbReference type="InterPro" id="IPR050922">
    <property type="entry name" value="LytR/CpsA/Psr_CW_biosynth"/>
</dbReference>
<organism evidence="4 5">
    <name type="scientific">Gottschalkia acidurici (strain ATCC 7906 / DSM 604 / BCRC 14475 / CIP 104303 / KCTC 5404 / NCIMB 10678 / 9a)</name>
    <name type="common">Clostridium acidurici</name>
    <dbReference type="NCBI Taxonomy" id="1128398"/>
    <lineage>
        <taxon>Bacteria</taxon>
        <taxon>Bacillati</taxon>
        <taxon>Bacillota</taxon>
        <taxon>Tissierellia</taxon>
        <taxon>Tissierellales</taxon>
        <taxon>Gottschalkiaceae</taxon>
        <taxon>Gottschalkia</taxon>
    </lineage>
</organism>
<dbReference type="OrthoDB" id="305468at2"/>
<dbReference type="Pfam" id="PF03816">
    <property type="entry name" value="LytR_cpsA_psr"/>
    <property type="match status" value="1"/>
</dbReference>
<dbReference type="eggNOG" id="COG1316">
    <property type="taxonomic scope" value="Bacteria"/>
</dbReference>
<dbReference type="KEGG" id="cad:Curi_c19760"/>
<evidence type="ECO:0000313" key="5">
    <source>
        <dbReference type="Proteomes" id="UP000006094"/>
    </source>
</evidence>
<dbReference type="RefSeq" id="WP_014968116.1">
    <property type="nucleotide sequence ID" value="NC_018664.1"/>
</dbReference>
<reference evidence="4 5" key="1">
    <citation type="journal article" date="2012" name="PLoS ONE">
        <title>The purine-utilizing bacterium Clostridium acidurici 9a: a genome-guided metabolic reconsideration.</title>
        <authorList>
            <person name="Hartwich K."/>
            <person name="Poehlein A."/>
            <person name="Daniel R."/>
        </authorList>
    </citation>
    <scope>NUCLEOTIDE SEQUENCE [LARGE SCALE GENOMIC DNA]</scope>
    <source>
        <strain evidence="5">ATCC 7906 / DSM 604 / BCRC 14475 / CIP 104303 / KCTC 5404 / NCIMB 10678 / 9a</strain>
    </source>
</reference>
<feature type="domain" description="Cell envelope-related transcriptional attenuator" evidence="3">
    <location>
        <begin position="74"/>
        <end position="224"/>
    </location>
</feature>
<accession>K0B229</accession>
<dbReference type="Gene3D" id="3.40.630.190">
    <property type="entry name" value="LCP protein"/>
    <property type="match status" value="1"/>
</dbReference>
<dbReference type="HOGENOM" id="CLU_016455_5_2_9"/>
<dbReference type="PANTHER" id="PTHR33392">
    <property type="entry name" value="POLYISOPRENYL-TEICHOIC ACID--PEPTIDOGLYCAN TEICHOIC ACID TRANSFERASE TAGU"/>
    <property type="match status" value="1"/>
</dbReference>
<evidence type="ECO:0000259" key="3">
    <source>
        <dbReference type="Pfam" id="PF03816"/>
    </source>
</evidence>
<dbReference type="EMBL" id="CP003326">
    <property type="protein sequence ID" value="AFS78980.1"/>
    <property type="molecule type" value="Genomic_DNA"/>
</dbReference>
<evidence type="ECO:0000256" key="1">
    <source>
        <dbReference type="ARBA" id="ARBA00006068"/>
    </source>
</evidence>
<evidence type="ECO:0000256" key="2">
    <source>
        <dbReference type="SAM" id="Phobius"/>
    </source>
</evidence>